<evidence type="ECO:0000313" key="2">
    <source>
        <dbReference type="Proteomes" id="UP000192247"/>
    </source>
</evidence>
<dbReference type="Proteomes" id="UP000192247">
    <property type="component" value="Unassembled WGS sequence"/>
</dbReference>
<evidence type="ECO:0000313" key="1">
    <source>
        <dbReference type="EMBL" id="OQR66965.1"/>
    </source>
</evidence>
<dbReference type="InParanoid" id="A0A1V9X076"/>
<protein>
    <submittedName>
        <fullName evidence="1">Uncharacterized protein</fullName>
    </submittedName>
</protein>
<reference evidence="1 2" key="1">
    <citation type="journal article" date="2017" name="Gigascience">
        <title>Draft genome of the honey bee ectoparasitic mite, Tropilaelaps mercedesae, is shaped by the parasitic life history.</title>
        <authorList>
            <person name="Dong X."/>
            <person name="Armstrong S.D."/>
            <person name="Xia D."/>
            <person name="Makepeace B.L."/>
            <person name="Darby A.C."/>
            <person name="Kadowaki T."/>
        </authorList>
    </citation>
    <scope>NUCLEOTIDE SEQUENCE [LARGE SCALE GENOMIC DNA]</scope>
    <source>
        <strain evidence="1">Wuxi-XJTLU</strain>
    </source>
</reference>
<dbReference type="OrthoDB" id="6511773at2759"/>
<accession>A0A1V9X076</accession>
<comment type="caution">
    <text evidence="1">The sequence shown here is derived from an EMBL/GenBank/DDBJ whole genome shotgun (WGS) entry which is preliminary data.</text>
</comment>
<proteinExistence type="predicted"/>
<gene>
    <name evidence="1" type="ORF">BIW11_02270</name>
</gene>
<dbReference type="AlphaFoldDB" id="A0A1V9X076"/>
<name>A0A1V9X076_9ACAR</name>
<keyword evidence="2" id="KW-1185">Reference proteome</keyword>
<organism evidence="1 2">
    <name type="scientific">Tropilaelaps mercedesae</name>
    <dbReference type="NCBI Taxonomy" id="418985"/>
    <lineage>
        <taxon>Eukaryota</taxon>
        <taxon>Metazoa</taxon>
        <taxon>Ecdysozoa</taxon>
        <taxon>Arthropoda</taxon>
        <taxon>Chelicerata</taxon>
        <taxon>Arachnida</taxon>
        <taxon>Acari</taxon>
        <taxon>Parasitiformes</taxon>
        <taxon>Mesostigmata</taxon>
        <taxon>Gamasina</taxon>
        <taxon>Dermanyssoidea</taxon>
        <taxon>Laelapidae</taxon>
        <taxon>Tropilaelaps</taxon>
    </lineage>
</organism>
<sequence length="443" mass="51329">MDVSLEEKDEVFDPIPLQPLLRLRRTPERAVFEDLVRQKEIKLVTLIKPEIILYTTHAEHGRTVHCMELTGRKPEGITKNGYIYRFRNAVVSILNLSFEHRVRVGFLLGDGTMYISMVRQGQSQDRFEWMRCGQIRNATFDLSQAQFMVYSRTADALFWPQHVTNSSEGKWDLQMYSVRNRTQITILREVPEMELEAMKDELVVLFRRHGALFLEYRQMRPSRNYSGYGVPNSERQQVCLSRNEHHSGHLSDQADSLLQRTSLRHNDSGISLPYEDILEAPDTSLTGVHWSPEMIAFELIDNLNGFQPKQTEVELRGHCHCKDQRQKHQDLQRRIVAKQKADEGIKRVIAMYGSVVYKLTAHTCTPLTTVRVPSDLDEPFNLMYLSRIVVLYNHRIIAGYMNSLGPVKIRKGEFLLAGYGIVVYDEGIFRIKMSLPRSLESEE</sequence>
<dbReference type="EMBL" id="MNPL01030434">
    <property type="protein sequence ID" value="OQR66965.1"/>
    <property type="molecule type" value="Genomic_DNA"/>
</dbReference>